<comment type="caution">
    <text evidence="1">The sequence shown here is derived from an EMBL/GenBank/DDBJ whole genome shotgun (WGS) entry which is preliminary data.</text>
</comment>
<dbReference type="Proteomes" id="UP000003294">
    <property type="component" value="Unassembled WGS sequence"/>
</dbReference>
<gene>
    <name evidence="1" type="ORF">NEICINOT_03508</name>
</gene>
<accession>D0W1I5</accession>
<proteinExistence type="predicted"/>
<evidence type="ECO:0000313" key="1">
    <source>
        <dbReference type="EMBL" id="EEZ72111.1"/>
    </source>
</evidence>
<sequence>MSRICKLFFVGRLAPQIGDYDNAAFAKPAIFKGRKTCPTNRGLRLEATNTLIKTDMSEDLPHKSGITTSNEYDIPFSFLVGRLAPQIGDYDLP</sequence>
<organism evidence="1 2">
    <name type="scientific">Neisseria cinerea ATCC 14685</name>
    <dbReference type="NCBI Taxonomy" id="546262"/>
    <lineage>
        <taxon>Bacteria</taxon>
        <taxon>Pseudomonadati</taxon>
        <taxon>Pseudomonadota</taxon>
        <taxon>Betaproteobacteria</taxon>
        <taxon>Neisseriales</taxon>
        <taxon>Neisseriaceae</taxon>
        <taxon>Neisseria</taxon>
    </lineage>
</organism>
<protein>
    <submittedName>
        <fullName evidence="1">Uncharacterized protein</fullName>
    </submittedName>
</protein>
<evidence type="ECO:0000313" key="2">
    <source>
        <dbReference type="Proteomes" id="UP000003294"/>
    </source>
</evidence>
<name>D0W1I5_NEICI</name>
<dbReference type="AlphaFoldDB" id="D0W1I5"/>
<reference evidence="1 2" key="1">
    <citation type="submission" date="2009-10" db="EMBL/GenBank/DDBJ databases">
        <authorList>
            <person name="Weinstock G."/>
            <person name="Sodergren E."/>
            <person name="Clifton S."/>
            <person name="Fulton L."/>
            <person name="Fulton B."/>
            <person name="Courtney L."/>
            <person name="Fronick C."/>
            <person name="Harrison M."/>
            <person name="Strong C."/>
            <person name="Farmer C."/>
            <person name="Delahaunty K."/>
            <person name="Markovic C."/>
            <person name="Hall O."/>
            <person name="Minx P."/>
            <person name="Tomlinson C."/>
            <person name="Mitreva M."/>
            <person name="Nelson J."/>
            <person name="Hou S."/>
            <person name="Wollam A."/>
            <person name="Pepin K.H."/>
            <person name="Johnson M."/>
            <person name="Bhonagiri V."/>
            <person name="Nash W.E."/>
            <person name="Warren W."/>
            <person name="Chinwalla A."/>
            <person name="Mardis E.R."/>
            <person name="Wilson R.K."/>
        </authorList>
    </citation>
    <scope>NUCLEOTIDE SEQUENCE [LARGE SCALE GENOMIC DNA]</scope>
    <source>
        <strain evidence="1 2">ATCC 14685</strain>
    </source>
</reference>
<dbReference type="EMBL" id="ACDY02000003">
    <property type="protein sequence ID" value="EEZ72111.1"/>
    <property type="molecule type" value="Genomic_DNA"/>
</dbReference>